<dbReference type="Pfam" id="PF06045">
    <property type="entry name" value="Rhamnogal_lyase"/>
    <property type="match status" value="1"/>
</dbReference>
<dbReference type="Gene3D" id="2.70.98.10">
    <property type="match status" value="1"/>
</dbReference>
<evidence type="ECO:0000313" key="2">
    <source>
        <dbReference type="Proteomes" id="UP000834106"/>
    </source>
</evidence>
<dbReference type="SUPFAM" id="SSF74650">
    <property type="entry name" value="Galactose mutarotase-like"/>
    <property type="match status" value="1"/>
</dbReference>
<sequence length="298" mass="33512">MLRGSSGFSSYAIMEHLEGWPDLNIDEMRTTFKLDDAMFHYMATSDDIQRIMPTACDHAGGQVLKYREADLLTNLSNPSLKGEVDDKYQYSCDNKDSLAYGWISTDHDIGFWVITPSNEFRAGGPVKIDLTSHVGSTSLAVSTSVLAFFSGHYAGPNFGIRLRNGEPWKKVFGPVFIYLNSGSGNKPMTLWEDAKAQMQKETQKWPYDFPSSKDYPQANQRGTISGRLLVRDRCLSRELMPAKSAYVGLAPPGDVGSWQTFLSLEPAQKVEHDRYQAHDQHFSYLHVVQHKAVTQTKK</sequence>
<dbReference type="AlphaFoldDB" id="A0AAD2DNS6"/>
<dbReference type="Proteomes" id="UP000834106">
    <property type="component" value="Chromosome 3"/>
</dbReference>
<gene>
    <name evidence="1" type="ORF">FPE_LOCUS5601</name>
</gene>
<dbReference type="PANTHER" id="PTHR32018:SF18">
    <property type="entry name" value="RHAMNOGALACTURONAN ENDOLYASE"/>
    <property type="match status" value="1"/>
</dbReference>
<dbReference type="InterPro" id="IPR011013">
    <property type="entry name" value="Gal_mutarotase_sf_dom"/>
</dbReference>
<keyword evidence="2" id="KW-1185">Reference proteome</keyword>
<reference evidence="1" key="1">
    <citation type="submission" date="2023-05" db="EMBL/GenBank/DDBJ databases">
        <authorList>
            <person name="Huff M."/>
        </authorList>
    </citation>
    <scope>NUCLEOTIDE SEQUENCE</scope>
</reference>
<protein>
    <submittedName>
        <fullName evidence="1">Uncharacterized protein</fullName>
    </submittedName>
</protein>
<dbReference type="InterPro" id="IPR010325">
    <property type="entry name" value="Rhamnogal_lyase"/>
</dbReference>
<dbReference type="PANTHER" id="PTHR32018">
    <property type="entry name" value="RHAMNOGALACTURONATE LYASE FAMILY PROTEIN"/>
    <property type="match status" value="1"/>
</dbReference>
<dbReference type="GO" id="GO:0005975">
    <property type="term" value="P:carbohydrate metabolic process"/>
    <property type="evidence" value="ECO:0007669"/>
    <property type="project" value="InterPro"/>
</dbReference>
<dbReference type="GO" id="GO:0030246">
    <property type="term" value="F:carbohydrate binding"/>
    <property type="evidence" value="ECO:0007669"/>
    <property type="project" value="InterPro"/>
</dbReference>
<evidence type="ECO:0000313" key="1">
    <source>
        <dbReference type="EMBL" id="CAI9758171.1"/>
    </source>
</evidence>
<dbReference type="InterPro" id="IPR014718">
    <property type="entry name" value="GH-type_carb-bd"/>
</dbReference>
<dbReference type="CDD" id="cd10320">
    <property type="entry name" value="RGL4_N"/>
    <property type="match status" value="1"/>
</dbReference>
<organism evidence="1 2">
    <name type="scientific">Fraxinus pennsylvanica</name>
    <dbReference type="NCBI Taxonomy" id="56036"/>
    <lineage>
        <taxon>Eukaryota</taxon>
        <taxon>Viridiplantae</taxon>
        <taxon>Streptophyta</taxon>
        <taxon>Embryophyta</taxon>
        <taxon>Tracheophyta</taxon>
        <taxon>Spermatophyta</taxon>
        <taxon>Magnoliopsida</taxon>
        <taxon>eudicotyledons</taxon>
        <taxon>Gunneridae</taxon>
        <taxon>Pentapetalae</taxon>
        <taxon>asterids</taxon>
        <taxon>lamiids</taxon>
        <taxon>Lamiales</taxon>
        <taxon>Oleaceae</taxon>
        <taxon>Oleeae</taxon>
        <taxon>Fraxinus</taxon>
    </lineage>
</organism>
<dbReference type="GO" id="GO:0003824">
    <property type="term" value="F:catalytic activity"/>
    <property type="evidence" value="ECO:0007669"/>
    <property type="project" value="InterPro"/>
</dbReference>
<accession>A0AAD2DNS6</accession>
<dbReference type="EMBL" id="OU503038">
    <property type="protein sequence ID" value="CAI9758171.1"/>
    <property type="molecule type" value="Genomic_DNA"/>
</dbReference>
<proteinExistence type="predicted"/>
<dbReference type="InterPro" id="IPR051850">
    <property type="entry name" value="Polysacch_Lyase_4"/>
</dbReference>
<name>A0AAD2DNS6_9LAMI</name>